<dbReference type="STRING" id="295405.BF1988"/>
<dbReference type="PANTHER" id="PTHR30349:SF64">
    <property type="entry name" value="PROPHAGE INTEGRASE INTD-RELATED"/>
    <property type="match status" value="1"/>
</dbReference>
<dbReference type="InterPro" id="IPR013762">
    <property type="entry name" value="Integrase-like_cat_sf"/>
</dbReference>
<dbReference type="Gene3D" id="1.10.443.10">
    <property type="entry name" value="Intergrase catalytic core"/>
    <property type="match status" value="1"/>
</dbReference>
<proteinExistence type="inferred from homology"/>
<dbReference type="InterPro" id="IPR050090">
    <property type="entry name" value="Tyrosine_recombinase_XerCD"/>
</dbReference>
<dbReference type="InterPro" id="IPR025269">
    <property type="entry name" value="SAM-like_dom"/>
</dbReference>
<evidence type="ECO:0000256" key="3">
    <source>
        <dbReference type="ARBA" id="ARBA00023172"/>
    </source>
</evidence>
<evidence type="ECO:0000313" key="6">
    <source>
        <dbReference type="Proteomes" id="UP000002197"/>
    </source>
</evidence>
<dbReference type="Pfam" id="PF13102">
    <property type="entry name" value="Phage_int_SAM_5"/>
    <property type="match status" value="1"/>
</dbReference>
<comment type="similarity">
    <text evidence="1">Belongs to the 'phage' integrase family.</text>
</comment>
<dbReference type="EMBL" id="AP006841">
    <property type="protein sequence ID" value="BAD48736.1"/>
    <property type="molecule type" value="Genomic_DNA"/>
</dbReference>
<sequence length="409" mass="46757">MIMSQELKVHYYLRHKELKNDGSAPIMGRITIGKSMVQFSAKCSVQVSLWDTKSARATGKSKVAAELNRILDQTTLSIHSHYKDLLAKKEKVSAEEVKNAFQGIVSGQETLIGYCDKYDKMLAARIGVNMTLESYKRYGISFNHVKRFLRAKYNLSDISFQALDYSFIEAFDFYLRVQLKFKPNTIIGIVGHLKIIVKRAANDGIITRNPFIGFSLEGEPLQPKSITGQELNKIMTTPLDSPNRYLVRDMFLFSVFTGIAFSDIRNLTCNNLVQAEDGVWWIHSKRRKTGTEFHVPLLELPLQIIEKYRGLNKDGKMFVMLSCSKTNGNLKKIAKICGIKRNITFHMARHSYASLITLSQGVPMETVSRMLGHRDLRATRIYAQVSNEKINTDMRRLEKRITDRYHLAD</sequence>
<dbReference type="AlphaFoldDB" id="Q64UU3"/>
<gene>
    <name evidence="5" type="ordered locus">BF1988</name>
</gene>
<dbReference type="Pfam" id="PF17293">
    <property type="entry name" value="Arm-DNA-bind_5"/>
    <property type="match status" value="1"/>
</dbReference>
<dbReference type="GO" id="GO:0015074">
    <property type="term" value="P:DNA integration"/>
    <property type="evidence" value="ECO:0007669"/>
    <property type="project" value="InterPro"/>
</dbReference>
<protein>
    <submittedName>
        <fullName evidence="5">Tyrosine type site-specific recombinase</fullName>
    </submittedName>
</protein>
<dbReference type="GO" id="GO:0006310">
    <property type="term" value="P:DNA recombination"/>
    <property type="evidence" value="ECO:0007669"/>
    <property type="project" value="UniProtKB-KW"/>
</dbReference>
<evidence type="ECO:0000256" key="2">
    <source>
        <dbReference type="ARBA" id="ARBA00023125"/>
    </source>
</evidence>
<dbReference type="Pfam" id="PF00589">
    <property type="entry name" value="Phage_integrase"/>
    <property type="match status" value="1"/>
</dbReference>
<feature type="domain" description="Tyr recombinase" evidence="4">
    <location>
        <begin position="221"/>
        <end position="395"/>
    </location>
</feature>
<dbReference type="KEGG" id="bfr:BF1988"/>
<name>Q64UU3_BACFR</name>
<reference evidence="5 6" key="1">
    <citation type="journal article" date="2004" name="Proc. Natl. Acad. Sci. U.S.A.">
        <title>Genomic analysis of Bacteroides fragilis reveals extensive DNA inversions regulating cell surface adaptation.</title>
        <authorList>
            <person name="Kuwahara T."/>
            <person name="Yamashita A."/>
            <person name="Hirakawa H."/>
            <person name="Nakayama H."/>
            <person name="Toh H."/>
            <person name="Okada N."/>
            <person name="Kuhara S."/>
            <person name="Hattori M."/>
            <person name="Hayashi T."/>
            <person name="Ohnishi Y."/>
        </authorList>
    </citation>
    <scope>NUCLEOTIDE SEQUENCE [LARGE SCALE GENOMIC DNA]</scope>
    <source>
        <strain evidence="5 6">YCH46</strain>
    </source>
</reference>
<dbReference type="InterPro" id="IPR002104">
    <property type="entry name" value="Integrase_catalytic"/>
</dbReference>
<dbReference type="InterPro" id="IPR010998">
    <property type="entry name" value="Integrase_recombinase_N"/>
</dbReference>
<dbReference type="PATRIC" id="fig|295405.11.peg.1932"/>
<evidence type="ECO:0000259" key="4">
    <source>
        <dbReference type="PROSITE" id="PS51898"/>
    </source>
</evidence>
<dbReference type="GO" id="GO:0003677">
    <property type="term" value="F:DNA binding"/>
    <property type="evidence" value="ECO:0007669"/>
    <property type="project" value="UniProtKB-KW"/>
</dbReference>
<dbReference type="HOGENOM" id="CLU_033139_2_0_10"/>
<accession>Q64UU3</accession>
<dbReference type="InterPro" id="IPR035386">
    <property type="entry name" value="Arm-DNA-bind_5"/>
</dbReference>
<evidence type="ECO:0000313" key="5">
    <source>
        <dbReference type="EMBL" id="BAD48736.1"/>
    </source>
</evidence>
<dbReference type="SUPFAM" id="SSF56349">
    <property type="entry name" value="DNA breaking-rejoining enzymes"/>
    <property type="match status" value="1"/>
</dbReference>
<dbReference type="CDD" id="cd01185">
    <property type="entry name" value="INTN1_C_like"/>
    <property type="match status" value="1"/>
</dbReference>
<dbReference type="InterPro" id="IPR011010">
    <property type="entry name" value="DNA_brk_join_enz"/>
</dbReference>
<evidence type="ECO:0000256" key="1">
    <source>
        <dbReference type="ARBA" id="ARBA00008857"/>
    </source>
</evidence>
<dbReference type="Gene3D" id="1.10.150.130">
    <property type="match status" value="1"/>
</dbReference>
<keyword evidence="2" id="KW-0238">DNA-binding</keyword>
<dbReference type="PROSITE" id="PS51898">
    <property type="entry name" value="TYR_RECOMBINASE"/>
    <property type="match status" value="1"/>
</dbReference>
<dbReference type="PANTHER" id="PTHR30349">
    <property type="entry name" value="PHAGE INTEGRASE-RELATED"/>
    <property type="match status" value="1"/>
</dbReference>
<dbReference type="Proteomes" id="UP000002197">
    <property type="component" value="Chromosome"/>
</dbReference>
<organism evidence="5 6">
    <name type="scientific">Bacteroides fragilis (strain YCH46)</name>
    <dbReference type="NCBI Taxonomy" id="295405"/>
    <lineage>
        <taxon>Bacteria</taxon>
        <taxon>Pseudomonadati</taxon>
        <taxon>Bacteroidota</taxon>
        <taxon>Bacteroidia</taxon>
        <taxon>Bacteroidales</taxon>
        <taxon>Bacteroidaceae</taxon>
        <taxon>Bacteroides</taxon>
    </lineage>
</organism>
<dbReference type="OrthoDB" id="1493636at2"/>
<keyword evidence="3" id="KW-0233">DNA recombination</keyword>